<feature type="region of interest" description="Disordered" evidence="1">
    <location>
        <begin position="1"/>
        <end position="21"/>
    </location>
</feature>
<evidence type="ECO:0000256" key="1">
    <source>
        <dbReference type="SAM" id="MobiDB-lite"/>
    </source>
</evidence>
<dbReference type="HOGENOM" id="CLU_1619435_0_0_1"/>
<gene>
    <name evidence="2" type="ORF">MGU_11470</name>
</gene>
<evidence type="ECO:0000313" key="2">
    <source>
        <dbReference type="EMBL" id="KID81151.1"/>
    </source>
</evidence>
<proteinExistence type="predicted"/>
<keyword evidence="3" id="KW-1185">Reference proteome</keyword>
<evidence type="ECO:0000313" key="3">
    <source>
        <dbReference type="Proteomes" id="UP000031192"/>
    </source>
</evidence>
<protein>
    <submittedName>
        <fullName evidence="2">Uncharacterized protein</fullName>
    </submittedName>
</protein>
<comment type="caution">
    <text evidence="2">The sequence shown here is derived from an EMBL/GenBank/DDBJ whole genome shotgun (WGS) entry which is preliminary data.</text>
</comment>
<accession>A0A0B4GUI1</accession>
<reference evidence="2 3" key="1">
    <citation type="journal article" date="2014" name="Proc. Natl. Acad. Sci. U.S.A.">
        <title>Trajectory and genomic determinants of fungal-pathogen speciation and host adaptation.</title>
        <authorList>
            <person name="Hu X."/>
            <person name="Xiao G."/>
            <person name="Zheng P."/>
            <person name="Shang Y."/>
            <person name="Su Y."/>
            <person name="Zhang X."/>
            <person name="Liu X."/>
            <person name="Zhan S."/>
            <person name="St Leger R.J."/>
            <person name="Wang C."/>
        </authorList>
    </citation>
    <scope>NUCLEOTIDE SEQUENCE [LARGE SCALE GENOMIC DNA]</scope>
    <source>
        <strain evidence="2 3">ARSEF 977</strain>
    </source>
</reference>
<dbReference type="EMBL" id="AZNH01000195">
    <property type="protein sequence ID" value="KID81151.1"/>
    <property type="molecule type" value="Genomic_DNA"/>
</dbReference>
<organism evidence="2 3">
    <name type="scientific">Metarhizium guizhouense (strain ARSEF 977)</name>
    <dbReference type="NCBI Taxonomy" id="1276136"/>
    <lineage>
        <taxon>Eukaryota</taxon>
        <taxon>Fungi</taxon>
        <taxon>Dikarya</taxon>
        <taxon>Ascomycota</taxon>
        <taxon>Pezizomycotina</taxon>
        <taxon>Sordariomycetes</taxon>
        <taxon>Hypocreomycetidae</taxon>
        <taxon>Hypocreales</taxon>
        <taxon>Clavicipitaceae</taxon>
        <taxon>Metarhizium</taxon>
    </lineage>
</organism>
<dbReference type="Proteomes" id="UP000031192">
    <property type="component" value="Unassembled WGS sequence"/>
</dbReference>
<sequence>MEFHKIKKPSNSTDDDDDTDTNNAAEVFQLAMPFNEDEYKQKLIDWAIKLRLSYREVTDEATCDLLTYGKPSLARLLPTHHSTLSQWVKDSMAARLPFIIDLVQSALSNINLSIDGWRAHKLTIAKNTSLFAHTSWTAKVILERFSSASHGVTAVTQGKILQRL</sequence>
<dbReference type="AlphaFoldDB" id="A0A0B4GUI1"/>
<name>A0A0B4GUI1_METGA</name>